<dbReference type="HAMAP" id="MF_00237">
    <property type="entry name" value="TatB"/>
    <property type="match status" value="1"/>
</dbReference>
<evidence type="ECO:0000256" key="10">
    <source>
        <dbReference type="SAM" id="MobiDB-lite"/>
    </source>
</evidence>
<evidence type="ECO:0000256" key="3">
    <source>
        <dbReference type="ARBA" id="ARBA00022475"/>
    </source>
</evidence>
<organism evidence="12 13">
    <name type="scientific">Motilimonas cestriensis</name>
    <dbReference type="NCBI Taxonomy" id="2742685"/>
    <lineage>
        <taxon>Bacteria</taxon>
        <taxon>Pseudomonadati</taxon>
        <taxon>Pseudomonadota</taxon>
        <taxon>Gammaproteobacteria</taxon>
        <taxon>Alteromonadales</taxon>
        <taxon>Alteromonadales genera incertae sedis</taxon>
        <taxon>Motilimonas</taxon>
    </lineage>
</organism>
<comment type="subunit">
    <text evidence="9">The Tat system comprises two distinct complexes: a TatABC complex, containing multiple copies of TatA, TatB and TatC subunits, and a separate TatA complex, containing only TatA subunits. Substrates initially bind to the TatABC complex, which probably triggers association of the separate TatA complex to form the active translocon.</text>
</comment>
<keyword evidence="7 9" id="KW-0811">Translocation</keyword>
<keyword evidence="6 9" id="KW-1133">Transmembrane helix</keyword>
<dbReference type="Pfam" id="PF02416">
    <property type="entry name" value="TatA_B_E"/>
    <property type="match status" value="1"/>
</dbReference>
<keyword evidence="2 9" id="KW-0813">Transport</keyword>
<proteinExistence type="inferred from homology"/>
<keyword evidence="4 9" id="KW-0812">Transmembrane</keyword>
<reference evidence="12 13" key="1">
    <citation type="journal article" date="2022" name="Environ. Microbiol. Rep.">
        <title>Eco-phylogenetic analyses reveal divergent evolution of vitamin B12 metabolism in the marine bacterial family 'Psychromonadaceae'.</title>
        <authorList>
            <person name="Jin X."/>
            <person name="Yang Y."/>
            <person name="Cao H."/>
            <person name="Gao B."/>
            <person name="Zhao Z."/>
        </authorList>
    </citation>
    <scope>NUCLEOTIDE SEQUENCE [LARGE SCALE GENOMIC DNA]</scope>
    <source>
        <strain evidence="12 13">MKS20</strain>
    </source>
</reference>
<evidence type="ECO:0000256" key="8">
    <source>
        <dbReference type="ARBA" id="ARBA00023136"/>
    </source>
</evidence>
<evidence type="ECO:0000256" key="7">
    <source>
        <dbReference type="ARBA" id="ARBA00023010"/>
    </source>
</evidence>
<comment type="function">
    <text evidence="9">Part of the twin-arginine translocation (Tat) system that transports large folded proteins containing a characteristic twin-arginine motif in their signal peptide across membranes. Together with TatC, TatB is part of a receptor directly interacting with Tat signal peptides. TatB may form an oligomeric binding site that transiently accommodates folded Tat precursor proteins before their translocation.</text>
</comment>
<comment type="subcellular location">
    <subcellularLocation>
        <location evidence="9">Cell membrane</location>
        <topology evidence="9">Single-pass membrane protein</topology>
    </subcellularLocation>
    <subcellularLocation>
        <location evidence="1">Membrane</location>
        <topology evidence="1">Single-pass membrane protein</topology>
    </subcellularLocation>
</comment>
<evidence type="ECO:0000256" key="6">
    <source>
        <dbReference type="ARBA" id="ARBA00022989"/>
    </source>
</evidence>
<evidence type="ECO:0000256" key="4">
    <source>
        <dbReference type="ARBA" id="ARBA00022692"/>
    </source>
</evidence>
<evidence type="ECO:0000256" key="11">
    <source>
        <dbReference type="SAM" id="Phobius"/>
    </source>
</evidence>
<feature type="transmembrane region" description="Helical" evidence="11">
    <location>
        <begin position="6"/>
        <end position="25"/>
    </location>
</feature>
<evidence type="ECO:0000256" key="5">
    <source>
        <dbReference type="ARBA" id="ARBA00022927"/>
    </source>
</evidence>
<name>A0ABS8W4I8_9GAMM</name>
<dbReference type="PRINTS" id="PR01506">
    <property type="entry name" value="TATBPROTEIN"/>
</dbReference>
<dbReference type="EMBL" id="JAIMJA010000003">
    <property type="protein sequence ID" value="MCE2593874.1"/>
    <property type="molecule type" value="Genomic_DNA"/>
</dbReference>
<dbReference type="InterPro" id="IPR003369">
    <property type="entry name" value="TatA/B/E"/>
</dbReference>
<accession>A0ABS8W4I8</accession>
<evidence type="ECO:0000256" key="1">
    <source>
        <dbReference type="ARBA" id="ARBA00004167"/>
    </source>
</evidence>
<dbReference type="RefSeq" id="WP_233051464.1">
    <property type="nucleotide sequence ID" value="NZ_JAIMJA010000003.1"/>
</dbReference>
<dbReference type="NCBIfam" id="TIGR01410">
    <property type="entry name" value="tatB"/>
    <property type="match status" value="1"/>
</dbReference>
<keyword evidence="5 9" id="KW-0653">Protein transport</keyword>
<feature type="compositionally biased region" description="Low complexity" evidence="10">
    <location>
        <begin position="102"/>
        <end position="115"/>
    </location>
</feature>
<sequence length="128" mass="14204">MFDIGFWEIVLISVIGLIVLGPERLPVAIRTVLKWVRTVKGTANTMKNELSQELKIHELHENLRKAEQQGLKDISPELHESVESLKQAAESVTRPYAKKPASSDSESSTASNDVSPPADIKGDEQEKK</sequence>
<evidence type="ECO:0000313" key="12">
    <source>
        <dbReference type="EMBL" id="MCE2593874.1"/>
    </source>
</evidence>
<keyword evidence="3 9" id="KW-1003">Cell membrane</keyword>
<comment type="similarity">
    <text evidence="9">Belongs to the TatB family.</text>
</comment>
<dbReference type="PANTHER" id="PTHR33162">
    <property type="entry name" value="SEC-INDEPENDENT PROTEIN TRANSLOCASE PROTEIN TATA, CHLOROPLASTIC"/>
    <property type="match status" value="1"/>
</dbReference>
<protein>
    <recommendedName>
        <fullName evidence="9">Sec-independent protein translocase protein TatB</fullName>
    </recommendedName>
</protein>
<feature type="region of interest" description="Disordered" evidence="10">
    <location>
        <begin position="67"/>
        <end position="128"/>
    </location>
</feature>
<evidence type="ECO:0000313" key="13">
    <source>
        <dbReference type="Proteomes" id="UP001201273"/>
    </source>
</evidence>
<evidence type="ECO:0000256" key="2">
    <source>
        <dbReference type="ARBA" id="ARBA00022448"/>
    </source>
</evidence>
<dbReference type="Gene3D" id="1.20.5.3310">
    <property type="match status" value="1"/>
</dbReference>
<gene>
    <name evidence="9 12" type="primary">tatB</name>
    <name evidence="12" type="ORF">K6Y31_03490</name>
</gene>
<evidence type="ECO:0000256" key="9">
    <source>
        <dbReference type="HAMAP-Rule" id="MF_00237"/>
    </source>
</evidence>
<dbReference type="PANTHER" id="PTHR33162:SF1">
    <property type="entry name" value="SEC-INDEPENDENT PROTEIN TRANSLOCASE PROTEIN TATA, CHLOROPLASTIC"/>
    <property type="match status" value="1"/>
</dbReference>
<comment type="caution">
    <text evidence="12">The sequence shown here is derived from an EMBL/GenBank/DDBJ whole genome shotgun (WGS) entry which is preliminary data.</text>
</comment>
<keyword evidence="8 9" id="KW-0472">Membrane</keyword>
<keyword evidence="13" id="KW-1185">Reference proteome</keyword>
<feature type="compositionally biased region" description="Basic and acidic residues" evidence="10">
    <location>
        <begin position="74"/>
        <end position="83"/>
    </location>
</feature>
<dbReference type="Proteomes" id="UP001201273">
    <property type="component" value="Unassembled WGS sequence"/>
</dbReference>
<dbReference type="InterPro" id="IPR018448">
    <property type="entry name" value="TatB"/>
</dbReference>